<dbReference type="PROSITE" id="PS51257">
    <property type="entry name" value="PROKAR_LIPOPROTEIN"/>
    <property type="match status" value="1"/>
</dbReference>
<dbReference type="EMBL" id="PGOL01001895">
    <property type="protein sequence ID" value="PKI52803.1"/>
    <property type="molecule type" value="Genomic_DNA"/>
</dbReference>
<evidence type="ECO:0008006" key="4">
    <source>
        <dbReference type="Google" id="ProtNLM"/>
    </source>
</evidence>
<reference evidence="2 3" key="1">
    <citation type="submission" date="2017-11" db="EMBL/GenBank/DDBJ databases">
        <title>De-novo sequencing of pomegranate (Punica granatum L.) genome.</title>
        <authorList>
            <person name="Akparov Z."/>
            <person name="Amiraslanov A."/>
            <person name="Hajiyeva S."/>
            <person name="Abbasov M."/>
            <person name="Kaur K."/>
            <person name="Hamwieh A."/>
            <person name="Solovyev V."/>
            <person name="Salamov A."/>
            <person name="Braich B."/>
            <person name="Kosarev P."/>
            <person name="Mahmoud A."/>
            <person name="Hajiyev E."/>
            <person name="Babayeva S."/>
            <person name="Izzatullayeva V."/>
            <person name="Mammadov A."/>
            <person name="Mammadov A."/>
            <person name="Sharifova S."/>
            <person name="Ojaghi J."/>
            <person name="Eynullazada K."/>
            <person name="Bayramov B."/>
            <person name="Abdulazimova A."/>
            <person name="Shahmuradov I."/>
        </authorList>
    </citation>
    <scope>NUCLEOTIDE SEQUENCE [LARGE SCALE GENOMIC DNA]</scope>
    <source>
        <strain evidence="3">cv. AG2017</strain>
        <tissue evidence="2">Leaf</tissue>
    </source>
</reference>
<protein>
    <recommendedName>
        <fullName evidence="4">Secreted protein</fullName>
    </recommendedName>
</protein>
<evidence type="ECO:0000313" key="2">
    <source>
        <dbReference type="EMBL" id="PKI52803.1"/>
    </source>
</evidence>
<name>A0A2I0J9Z4_PUNGR</name>
<evidence type="ECO:0000313" key="3">
    <source>
        <dbReference type="Proteomes" id="UP000233551"/>
    </source>
</evidence>
<keyword evidence="3" id="KW-1185">Reference proteome</keyword>
<dbReference type="AlphaFoldDB" id="A0A2I0J9Z4"/>
<gene>
    <name evidence="2" type="ORF">CRG98_026803</name>
</gene>
<evidence type="ECO:0000256" key="1">
    <source>
        <dbReference type="SAM" id="SignalP"/>
    </source>
</evidence>
<feature type="chain" id="PRO_5014147235" description="Secreted protein" evidence="1">
    <location>
        <begin position="22"/>
        <end position="107"/>
    </location>
</feature>
<accession>A0A2I0J9Z4</accession>
<keyword evidence="1" id="KW-0732">Signal</keyword>
<proteinExistence type="predicted"/>
<organism evidence="2 3">
    <name type="scientific">Punica granatum</name>
    <name type="common">Pomegranate</name>
    <dbReference type="NCBI Taxonomy" id="22663"/>
    <lineage>
        <taxon>Eukaryota</taxon>
        <taxon>Viridiplantae</taxon>
        <taxon>Streptophyta</taxon>
        <taxon>Embryophyta</taxon>
        <taxon>Tracheophyta</taxon>
        <taxon>Spermatophyta</taxon>
        <taxon>Magnoliopsida</taxon>
        <taxon>eudicotyledons</taxon>
        <taxon>Gunneridae</taxon>
        <taxon>Pentapetalae</taxon>
        <taxon>rosids</taxon>
        <taxon>malvids</taxon>
        <taxon>Myrtales</taxon>
        <taxon>Lythraceae</taxon>
        <taxon>Punica</taxon>
    </lineage>
</organism>
<feature type="signal peptide" evidence="1">
    <location>
        <begin position="1"/>
        <end position="21"/>
    </location>
</feature>
<dbReference type="Proteomes" id="UP000233551">
    <property type="component" value="Unassembled WGS sequence"/>
</dbReference>
<sequence>MAGRIIFNVMVIVVSLSGIACQDYGSVFLPPIWADPSVPHAASLAESPAGSPMPPILFEEILSVVPGGAVKVEEDFIFFPQHAYDGLVRGPAASTPSTRKFLKSAHH</sequence>
<comment type="caution">
    <text evidence="2">The sequence shown here is derived from an EMBL/GenBank/DDBJ whole genome shotgun (WGS) entry which is preliminary data.</text>
</comment>